<protein>
    <submittedName>
        <fullName evidence="6">Lipoprotein-releasing system ATP-binding protein LolD</fullName>
    </submittedName>
</protein>
<feature type="domain" description="ABC transporter" evidence="5">
    <location>
        <begin position="4"/>
        <end position="240"/>
    </location>
</feature>
<evidence type="ECO:0000313" key="6">
    <source>
        <dbReference type="EMBL" id="PZR18527.1"/>
    </source>
</evidence>
<name>A0A2W5TWM9_9BACT</name>
<dbReference type="PROSITE" id="PS00211">
    <property type="entry name" value="ABC_TRANSPORTER_1"/>
    <property type="match status" value="1"/>
</dbReference>
<keyword evidence="3 6" id="KW-0067">ATP-binding</keyword>
<keyword evidence="2" id="KW-0547">Nucleotide-binding</keyword>
<proteinExistence type="inferred from homology"/>
<dbReference type="GO" id="GO:0005886">
    <property type="term" value="C:plasma membrane"/>
    <property type="evidence" value="ECO:0007669"/>
    <property type="project" value="TreeGrafter"/>
</dbReference>
<evidence type="ECO:0000259" key="5">
    <source>
        <dbReference type="PROSITE" id="PS50893"/>
    </source>
</evidence>
<dbReference type="InterPro" id="IPR017871">
    <property type="entry name" value="ABC_transporter-like_CS"/>
</dbReference>
<keyword evidence="6" id="KW-0449">Lipoprotein</keyword>
<evidence type="ECO:0000256" key="1">
    <source>
        <dbReference type="ARBA" id="ARBA00022448"/>
    </source>
</evidence>
<dbReference type="GO" id="GO:0016887">
    <property type="term" value="F:ATP hydrolysis activity"/>
    <property type="evidence" value="ECO:0007669"/>
    <property type="project" value="InterPro"/>
</dbReference>
<dbReference type="InterPro" id="IPR027417">
    <property type="entry name" value="P-loop_NTPase"/>
</dbReference>
<dbReference type="InterPro" id="IPR003439">
    <property type="entry name" value="ABC_transporter-like_ATP-bd"/>
</dbReference>
<dbReference type="CDD" id="cd03255">
    <property type="entry name" value="ABC_MJ0796_LolCDE_FtsE"/>
    <property type="match status" value="1"/>
</dbReference>
<evidence type="ECO:0000256" key="4">
    <source>
        <dbReference type="ARBA" id="ARBA00038388"/>
    </source>
</evidence>
<dbReference type="GO" id="GO:0098796">
    <property type="term" value="C:membrane protein complex"/>
    <property type="evidence" value="ECO:0007669"/>
    <property type="project" value="UniProtKB-ARBA"/>
</dbReference>
<evidence type="ECO:0000313" key="7">
    <source>
        <dbReference type="Proteomes" id="UP000249061"/>
    </source>
</evidence>
<reference evidence="6 7" key="1">
    <citation type="submission" date="2017-08" db="EMBL/GenBank/DDBJ databases">
        <title>Infants hospitalized years apart are colonized by the same room-sourced microbial strains.</title>
        <authorList>
            <person name="Brooks B."/>
            <person name="Olm M.R."/>
            <person name="Firek B.A."/>
            <person name="Baker R."/>
            <person name="Thomas B.C."/>
            <person name="Morowitz M.J."/>
            <person name="Banfield J.F."/>
        </authorList>
    </citation>
    <scope>NUCLEOTIDE SEQUENCE [LARGE SCALE GENOMIC DNA]</scope>
    <source>
        <strain evidence="6">S2_003_000_R2_14</strain>
    </source>
</reference>
<dbReference type="GO" id="GO:0022857">
    <property type="term" value="F:transmembrane transporter activity"/>
    <property type="evidence" value="ECO:0007669"/>
    <property type="project" value="TreeGrafter"/>
</dbReference>
<keyword evidence="1" id="KW-0813">Transport</keyword>
<evidence type="ECO:0000256" key="3">
    <source>
        <dbReference type="ARBA" id="ARBA00022840"/>
    </source>
</evidence>
<dbReference type="InterPro" id="IPR015854">
    <property type="entry name" value="ABC_transpr_LolD-like"/>
</dbReference>
<dbReference type="SUPFAM" id="SSF52540">
    <property type="entry name" value="P-loop containing nucleoside triphosphate hydrolases"/>
    <property type="match status" value="1"/>
</dbReference>
<comment type="caution">
    <text evidence="6">The sequence shown here is derived from an EMBL/GenBank/DDBJ whole genome shotgun (WGS) entry which is preliminary data.</text>
</comment>
<dbReference type="InterPro" id="IPR017911">
    <property type="entry name" value="MacB-like_ATP-bd"/>
</dbReference>
<dbReference type="PANTHER" id="PTHR24220">
    <property type="entry name" value="IMPORT ATP-BINDING PROTEIN"/>
    <property type="match status" value="1"/>
</dbReference>
<dbReference type="FunFam" id="3.40.50.300:FF:000032">
    <property type="entry name" value="Export ABC transporter ATP-binding protein"/>
    <property type="match status" value="1"/>
</dbReference>
<dbReference type="Pfam" id="PF00005">
    <property type="entry name" value="ABC_tran"/>
    <property type="match status" value="1"/>
</dbReference>
<accession>A0A2W5TWM9</accession>
<dbReference type="Proteomes" id="UP000249061">
    <property type="component" value="Unassembled WGS sequence"/>
</dbReference>
<evidence type="ECO:0000256" key="2">
    <source>
        <dbReference type="ARBA" id="ARBA00022741"/>
    </source>
</evidence>
<organism evidence="6 7">
    <name type="scientific">Archangium gephyra</name>
    <dbReference type="NCBI Taxonomy" id="48"/>
    <lineage>
        <taxon>Bacteria</taxon>
        <taxon>Pseudomonadati</taxon>
        <taxon>Myxococcota</taxon>
        <taxon>Myxococcia</taxon>
        <taxon>Myxococcales</taxon>
        <taxon>Cystobacterineae</taxon>
        <taxon>Archangiaceae</taxon>
        <taxon>Archangium</taxon>
    </lineage>
</organism>
<gene>
    <name evidence="6" type="ORF">DI536_01215</name>
</gene>
<comment type="similarity">
    <text evidence="4">Belongs to the ABC transporter superfamily. Macrolide exporter (TC 3.A.1.122) family.</text>
</comment>
<dbReference type="SMART" id="SM00382">
    <property type="entry name" value="AAA"/>
    <property type="match status" value="1"/>
</dbReference>
<dbReference type="Gene3D" id="3.40.50.300">
    <property type="entry name" value="P-loop containing nucleotide triphosphate hydrolases"/>
    <property type="match status" value="1"/>
</dbReference>
<dbReference type="AlphaFoldDB" id="A0A2W5TWM9"/>
<dbReference type="GO" id="GO:0005524">
    <property type="term" value="F:ATP binding"/>
    <property type="evidence" value="ECO:0007669"/>
    <property type="project" value="UniProtKB-KW"/>
</dbReference>
<sequence>MALISLKDIKKSYRLGQTEVPALQGVNLEVEAGEFTVVMGPSGSGKTTLLNIVGLLDRADSGSFKLSGEELAGRDFNDMAALRNRKIGFIFQSFNLIPVLDVRENIEFPCLLRKEDRKALAQRVELLAEEVGLTRVLKHRPDELSGGQRQRVAIARALVTQPEIVLADEPTANLDSATSEQILQLMERMNATHGVTFLFSTHDPRIMKRAKRVVLMADGRLVDGAEAAKRETGVLSGLDHS</sequence>
<dbReference type="InterPro" id="IPR003593">
    <property type="entry name" value="AAA+_ATPase"/>
</dbReference>
<dbReference type="EMBL" id="QFQP01000001">
    <property type="protein sequence ID" value="PZR18527.1"/>
    <property type="molecule type" value="Genomic_DNA"/>
</dbReference>
<dbReference type="PROSITE" id="PS50893">
    <property type="entry name" value="ABC_TRANSPORTER_2"/>
    <property type="match status" value="1"/>
</dbReference>